<evidence type="ECO:0000259" key="4">
    <source>
        <dbReference type="SMART" id="SM00328"/>
    </source>
</evidence>
<dbReference type="Pfam" id="PF01273">
    <property type="entry name" value="LBP_BPI_CETP"/>
    <property type="match status" value="1"/>
</dbReference>
<gene>
    <name evidence="6" type="ORF">niasHT_015685</name>
</gene>
<reference evidence="6 7" key="1">
    <citation type="submission" date="2024-10" db="EMBL/GenBank/DDBJ databases">
        <authorList>
            <person name="Kim D."/>
        </authorList>
    </citation>
    <scope>NUCLEOTIDE SEQUENCE [LARGE SCALE GENOMIC DNA]</scope>
    <source>
        <strain evidence="6">BH-2024</strain>
    </source>
</reference>
<evidence type="ECO:0000256" key="3">
    <source>
        <dbReference type="SAM" id="SignalP"/>
    </source>
</evidence>
<dbReference type="SMART" id="SM00329">
    <property type="entry name" value="BPI2"/>
    <property type="match status" value="1"/>
</dbReference>
<dbReference type="PANTHER" id="PTHR10504">
    <property type="entry name" value="BACTERICIDAL PERMEABILITY-INCREASING BPI PROTEIN-RELATED"/>
    <property type="match status" value="1"/>
</dbReference>
<dbReference type="AlphaFoldDB" id="A0ABD2L586"/>
<comment type="similarity">
    <text evidence="1">Belongs to the BPI/LBP/Plunc superfamily. BPI/LBP family.</text>
</comment>
<dbReference type="Gene3D" id="3.15.10.10">
    <property type="entry name" value="Bactericidal permeability-increasing protein, domain 1"/>
    <property type="match status" value="1"/>
</dbReference>
<name>A0ABD2L586_9BILA</name>
<organism evidence="6 7">
    <name type="scientific">Heterodera trifolii</name>
    <dbReference type="NCBI Taxonomy" id="157864"/>
    <lineage>
        <taxon>Eukaryota</taxon>
        <taxon>Metazoa</taxon>
        <taxon>Ecdysozoa</taxon>
        <taxon>Nematoda</taxon>
        <taxon>Chromadorea</taxon>
        <taxon>Rhabditida</taxon>
        <taxon>Tylenchina</taxon>
        <taxon>Tylenchomorpha</taxon>
        <taxon>Tylenchoidea</taxon>
        <taxon>Heteroderidae</taxon>
        <taxon>Heteroderinae</taxon>
        <taxon>Heterodera</taxon>
    </lineage>
</organism>
<dbReference type="PANTHER" id="PTHR10504:SF137">
    <property type="entry name" value="BPI FOLD-CONTAINING FAMILY C PROTEIN"/>
    <property type="match status" value="1"/>
</dbReference>
<dbReference type="EMBL" id="JBICBT010000549">
    <property type="protein sequence ID" value="KAL3110082.1"/>
    <property type="molecule type" value="Genomic_DNA"/>
</dbReference>
<keyword evidence="2" id="KW-1015">Disulfide bond</keyword>
<dbReference type="InterPro" id="IPR032942">
    <property type="entry name" value="BPI/LBP/Plunc"/>
</dbReference>
<dbReference type="Gene3D" id="3.15.20.10">
    <property type="entry name" value="Bactericidal permeability-increasing protein, domain 2"/>
    <property type="match status" value="1"/>
</dbReference>
<evidence type="ECO:0000256" key="2">
    <source>
        <dbReference type="ARBA" id="ARBA00023157"/>
    </source>
</evidence>
<dbReference type="InterPro" id="IPR017942">
    <property type="entry name" value="Lipid-bd_serum_glycop_N"/>
</dbReference>
<feature type="signal peptide" evidence="3">
    <location>
        <begin position="1"/>
        <end position="28"/>
    </location>
</feature>
<dbReference type="Pfam" id="PF02886">
    <property type="entry name" value="LBP_BPI_CETP_C"/>
    <property type="match status" value="1"/>
</dbReference>
<protein>
    <recommendedName>
        <fullName evidence="8">Lipid-binding serum glycoprotein C-terminal domain-containing protein</fullName>
    </recommendedName>
</protein>
<evidence type="ECO:0000256" key="1">
    <source>
        <dbReference type="ARBA" id="ARBA00007292"/>
    </source>
</evidence>
<evidence type="ECO:0000259" key="5">
    <source>
        <dbReference type="SMART" id="SM00329"/>
    </source>
</evidence>
<evidence type="ECO:0008006" key="8">
    <source>
        <dbReference type="Google" id="ProtNLM"/>
    </source>
</evidence>
<proteinExistence type="inferred from homology"/>
<feature type="domain" description="Lipid-binding serum glycoprotein C-terminal" evidence="5">
    <location>
        <begin position="384"/>
        <end position="592"/>
    </location>
</feature>
<dbReference type="SUPFAM" id="SSF55394">
    <property type="entry name" value="Bactericidal permeability-increasing protein, BPI"/>
    <property type="match status" value="3"/>
</dbReference>
<dbReference type="InterPro" id="IPR001124">
    <property type="entry name" value="Lipid-bd_serum_glycop_C"/>
</dbReference>
<keyword evidence="3" id="KW-0732">Signal</keyword>
<comment type="caution">
    <text evidence="6">The sequence shown here is derived from an EMBL/GenBank/DDBJ whole genome shotgun (WGS) entry which is preliminary data.</text>
</comment>
<sequence length="617" mass="68461">MPFPALSAVPLPLLFLFALSALPPPLLSAPSPLPASVAPPFPRNASAPSLPPDVSPLLFQNTNAGNAGIFVRLMPTGLAYLREIGMKVVNDEILKISLPTITESIDAGQYWPPVEYTLDLLTPDTFTWRMSKMHLRWLIIHFAISFIPICPFSDPMAISTPVSTVPSFCRQCQSKVNYPSTKQLNGPLASGEFEALLGHLGLTISVRMLRSAIGAPQVQMIFCRAAVGYVDLSVRNSGVITDFFINVFKAFLIAHFKPTVEQRICQMIEGVINGDMNAVLATMPLKVRINEDNLDLIGRNFGISPDQSKNSEIKKPKKLQAPRNFTLLNFVSQLRDRNLVLDFSLIDDPFVSQGTVLMKSHGEISYDGLGETPFAPPNVIIPQAQGVFMAEFFGTDFVANSMLYHAFKQKYMDVVVGPESSPQLKDVLLTTCSSGFCIGEYLGSLGQQFPGRQVEIQFSAKKAPIMVFIEGRARFRLHGKMDLFVRPENATQRRELVLRSETTMTSNVNLWIERSQILGNATVENLDFKLVSTNVRDVDQSSFADLGLFGAEFLEKLLTEILQIGLLLPSMRGVVLRSPKLTVHDRYIRVQTYFKLDEQYAEKLVQGAVRQTLLNIG</sequence>
<feature type="domain" description="Lipid-binding serum glycoprotein N-terminal" evidence="4">
    <location>
        <begin position="72"/>
        <end position="326"/>
    </location>
</feature>
<evidence type="ECO:0000313" key="7">
    <source>
        <dbReference type="Proteomes" id="UP001620626"/>
    </source>
</evidence>
<accession>A0ABD2L586</accession>
<evidence type="ECO:0000313" key="6">
    <source>
        <dbReference type="EMBL" id="KAL3110082.1"/>
    </source>
</evidence>
<feature type="chain" id="PRO_5044846995" description="Lipid-binding serum glycoprotein C-terminal domain-containing protein" evidence="3">
    <location>
        <begin position="29"/>
        <end position="617"/>
    </location>
</feature>
<dbReference type="Proteomes" id="UP001620626">
    <property type="component" value="Unassembled WGS sequence"/>
</dbReference>
<dbReference type="SMART" id="SM00328">
    <property type="entry name" value="BPI1"/>
    <property type="match status" value="1"/>
</dbReference>
<dbReference type="InterPro" id="IPR017943">
    <property type="entry name" value="Bactericidal_perm-incr_a/b_dom"/>
</dbReference>
<keyword evidence="7" id="KW-1185">Reference proteome</keyword>